<feature type="transmembrane region" description="Helical" evidence="2">
    <location>
        <begin position="24"/>
        <end position="48"/>
    </location>
</feature>
<protein>
    <submittedName>
        <fullName evidence="3">Uncharacterized protein</fullName>
    </submittedName>
</protein>
<evidence type="ECO:0000313" key="3">
    <source>
        <dbReference type="EMBL" id="SDQ26775.1"/>
    </source>
</evidence>
<evidence type="ECO:0000256" key="2">
    <source>
        <dbReference type="SAM" id="Phobius"/>
    </source>
</evidence>
<keyword evidence="2" id="KW-0812">Transmembrane</keyword>
<keyword evidence="2" id="KW-1133">Transmembrane helix</keyword>
<gene>
    <name evidence="3" type="ORF">SAMN04489842_0286</name>
</gene>
<name>A0A1H0ZH02_NATTX</name>
<dbReference type="InterPro" id="IPR055693">
    <property type="entry name" value="DUF7269"/>
</dbReference>
<organism evidence="3 4">
    <name type="scientific">Natronobacterium texcoconense</name>
    <dbReference type="NCBI Taxonomy" id="1095778"/>
    <lineage>
        <taxon>Archaea</taxon>
        <taxon>Methanobacteriati</taxon>
        <taxon>Methanobacteriota</taxon>
        <taxon>Stenosarchaea group</taxon>
        <taxon>Halobacteria</taxon>
        <taxon>Halobacteriales</taxon>
        <taxon>Natrialbaceae</taxon>
        <taxon>Natronobacterium</taxon>
    </lineage>
</organism>
<evidence type="ECO:0000313" key="4">
    <source>
        <dbReference type="Proteomes" id="UP000198848"/>
    </source>
</evidence>
<feature type="compositionally biased region" description="Basic and acidic residues" evidence="1">
    <location>
        <begin position="237"/>
        <end position="247"/>
    </location>
</feature>
<dbReference type="Pfam" id="PF23933">
    <property type="entry name" value="DUF7269"/>
    <property type="match status" value="1"/>
</dbReference>
<dbReference type="Proteomes" id="UP000198848">
    <property type="component" value="Unassembled WGS sequence"/>
</dbReference>
<feature type="transmembrane region" description="Helical" evidence="2">
    <location>
        <begin position="54"/>
        <end position="79"/>
    </location>
</feature>
<keyword evidence="2" id="KW-0472">Membrane</keyword>
<dbReference type="OrthoDB" id="31512at2157"/>
<dbReference type="RefSeq" id="WP_211704959.1">
    <property type="nucleotide sequence ID" value="NZ_FNLC01000001.1"/>
</dbReference>
<proteinExistence type="predicted"/>
<sequence length="247" mass="26826">MSRRSGSTGRGSVTRWFTSDPSRLAVAVIAGGAVLSLGAVALGGFVRYGQVLAGLLYALAVLLPILGAILAISALWWALVAADSSERPLYDGEPPEKGDTRTKDPVARETKWQLDEAANDWYRCRAERATAEVVERLDEGAIRTLRARRGLDRHSAREAVRSGTWTDDRVAAAFLSTDVGQPLEERLRGAIDPGKAFERRVRRTLSAIDEIGADSRSLEQPAEGGRETSTLELSPGRSDRTEPEVSR</sequence>
<dbReference type="AlphaFoldDB" id="A0A1H0ZH02"/>
<dbReference type="EMBL" id="FNLC01000001">
    <property type="protein sequence ID" value="SDQ26775.1"/>
    <property type="molecule type" value="Genomic_DNA"/>
</dbReference>
<evidence type="ECO:0000256" key="1">
    <source>
        <dbReference type="SAM" id="MobiDB-lite"/>
    </source>
</evidence>
<feature type="region of interest" description="Disordered" evidence="1">
    <location>
        <begin position="88"/>
        <end position="107"/>
    </location>
</feature>
<accession>A0A1H0ZH02</accession>
<keyword evidence="4" id="KW-1185">Reference proteome</keyword>
<reference evidence="4" key="1">
    <citation type="submission" date="2016-10" db="EMBL/GenBank/DDBJ databases">
        <authorList>
            <person name="Varghese N."/>
            <person name="Submissions S."/>
        </authorList>
    </citation>
    <scope>NUCLEOTIDE SEQUENCE [LARGE SCALE GENOMIC DNA]</scope>
    <source>
        <strain evidence="4">DSM 24767</strain>
    </source>
</reference>
<dbReference type="STRING" id="1095778.SAMN04489842_0286"/>
<feature type="region of interest" description="Disordered" evidence="1">
    <location>
        <begin position="210"/>
        <end position="247"/>
    </location>
</feature>